<organism evidence="2 3">
    <name type="scientific">Acinetobacter schindleri</name>
    <dbReference type="NCBI Taxonomy" id="108981"/>
    <lineage>
        <taxon>Bacteria</taxon>
        <taxon>Pseudomonadati</taxon>
        <taxon>Pseudomonadota</taxon>
        <taxon>Gammaproteobacteria</taxon>
        <taxon>Moraxellales</taxon>
        <taxon>Moraxellaceae</taxon>
        <taxon>Acinetobacter</taxon>
    </lineage>
</organism>
<evidence type="ECO:0000259" key="1">
    <source>
        <dbReference type="Pfam" id="PF06812"/>
    </source>
</evidence>
<name>A0AAE6WWD2_9GAMM</name>
<reference evidence="2 3" key="1">
    <citation type="submission" date="2019-09" db="EMBL/GenBank/DDBJ databases">
        <title>Non-baumannii Acinetobacter spp. carrying blaNDM-1 isolated in China.</title>
        <authorList>
            <person name="Cui C."/>
            <person name="Chen C."/>
            <person name="Sun J."/>
            <person name="Liu Y."/>
        </authorList>
    </citation>
    <scope>NUCLEOTIDE SEQUENCE [LARGE SCALE GENOMIC DNA]</scope>
    <source>
        <strain evidence="2 3">HZE23-1</strain>
    </source>
</reference>
<evidence type="ECO:0000313" key="2">
    <source>
        <dbReference type="EMBL" id="QIC67296.1"/>
    </source>
</evidence>
<dbReference type="AlphaFoldDB" id="A0AAE6WWD2"/>
<dbReference type="RefSeq" id="WP_163171374.1">
    <property type="nucleotide sequence ID" value="NZ_CP044463.1"/>
</dbReference>
<sequence length="368" mass="42554">MTLDIEQLLAPISDHRPCGEDCSFSNDFHAIKKARTQDDPLLDQGDWISEPRQTDWQFVLNKSVELLSDKTKDLRLYTWLAEAWARIHGFEGIARGLELSHRSIQQYWPDLHPLIEEDDLDQRLGLLQGLISQIPALMKQVPVVSQAPFYHLGTYEAFLHQQNIRLRQSQQDEGHESLTGNDELQNFEQLLQATSRSVQLQNYQQVLDIQKHWQQLKITLDDLLGLDAPSFSGIDEQVDSIIAQIKRLYKVEQIAHQNNENLLQPKESAIQPGYTDTVSAVAQTQFRLQPQNHLANREQALKVLNEIADYFQIHEPHSPVSYMLQKTIRWSQMPLHEWLAHVIKNENPLEQVQELLGVPDMNNSNSEW</sequence>
<dbReference type="NCBIfam" id="TIGR03363">
    <property type="entry name" value="VI_chp_8"/>
    <property type="match status" value="1"/>
</dbReference>
<feature type="domain" description="ImpA N-terminal" evidence="1">
    <location>
        <begin position="9"/>
        <end position="131"/>
    </location>
</feature>
<proteinExistence type="predicted"/>
<dbReference type="PANTHER" id="PTHR37951">
    <property type="entry name" value="CYTOPLASMIC PROTEIN-RELATED"/>
    <property type="match status" value="1"/>
</dbReference>
<dbReference type="Proteomes" id="UP000503505">
    <property type="component" value="Chromosome"/>
</dbReference>
<dbReference type="InterPro" id="IPR010657">
    <property type="entry name" value="ImpA_N"/>
</dbReference>
<dbReference type="PANTHER" id="PTHR37951:SF1">
    <property type="entry name" value="TYPE VI SECRETION SYSTEM COMPONENT TSSA1"/>
    <property type="match status" value="1"/>
</dbReference>
<evidence type="ECO:0000313" key="3">
    <source>
        <dbReference type="Proteomes" id="UP000503505"/>
    </source>
</evidence>
<dbReference type="EMBL" id="CP044463">
    <property type="protein sequence ID" value="QIC67296.1"/>
    <property type="molecule type" value="Genomic_DNA"/>
</dbReference>
<dbReference type="InterPro" id="IPR017740">
    <property type="entry name" value="TssA-like"/>
</dbReference>
<accession>A0AAE6WWD2</accession>
<dbReference type="Pfam" id="PF06812">
    <property type="entry name" value="ImpA_N"/>
    <property type="match status" value="1"/>
</dbReference>
<gene>
    <name evidence="2" type="primary">tssA</name>
    <name evidence="2" type="ORF">FSC10_07900</name>
</gene>
<protein>
    <submittedName>
        <fullName evidence="2">Type VI secretion system protein TssA</fullName>
    </submittedName>
</protein>